<evidence type="ECO:0000313" key="5">
    <source>
        <dbReference type="EMBL" id="CAH1055492.1"/>
    </source>
</evidence>
<dbReference type="InterPro" id="IPR028082">
    <property type="entry name" value="Peripla_BP_I"/>
</dbReference>
<comment type="caution">
    <text evidence="5">The sequence shown here is derived from an EMBL/GenBank/DDBJ whole genome shotgun (WGS) entry which is preliminary data.</text>
</comment>
<organism evidence="5 6">
    <name type="scientific">Paenibacillus pseudetheri</name>
    <dbReference type="NCBI Taxonomy" id="2897682"/>
    <lineage>
        <taxon>Bacteria</taxon>
        <taxon>Bacillati</taxon>
        <taxon>Bacillota</taxon>
        <taxon>Bacilli</taxon>
        <taxon>Bacillales</taxon>
        <taxon>Paenibacillaceae</taxon>
        <taxon>Paenibacillus</taxon>
    </lineage>
</organism>
<dbReference type="SUPFAM" id="SSF53822">
    <property type="entry name" value="Periplasmic binding protein-like I"/>
    <property type="match status" value="1"/>
</dbReference>
<dbReference type="Gene3D" id="3.40.50.2300">
    <property type="match status" value="2"/>
</dbReference>
<keyword evidence="3" id="KW-0804">Transcription</keyword>
<dbReference type="CDD" id="cd06267">
    <property type="entry name" value="PBP1_LacI_sugar_binding-like"/>
    <property type="match status" value="1"/>
</dbReference>
<evidence type="ECO:0000313" key="6">
    <source>
        <dbReference type="Proteomes" id="UP000838749"/>
    </source>
</evidence>
<dbReference type="EMBL" id="CAKMAB010000006">
    <property type="protein sequence ID" value="CAH1055492.1"/>
    <property type="molecule type" value="Genomic_DNA"/>
</dbReference>
<keyword evidence="2" id="KW-0238">DNA-binding</keyword>
<evidence type="ECO:0000256" key="1">
    <source>
        <dbReference type="ARBA" id="ARBA00023015"/>
    </source>
</evidence>
<sequence>MLSDLFKNTLLSYLTCKGKVEMERLTIIDIAKLCGVGVTTVSRAINNHPDINEETKAMVMKVIKENHYVPNNSARNLKRSDSKTIAVLIKGISNPFFSPMIKVFEKEIQRKKYSFILQRVDENQDEIEVAIELEKEKRLKGIVFLGGLFSHSQEKLQQLTVPFVLSTIGMTEEFDLSNYSSVSVDDFSESYKIVDYLCNLGHEKIAVITAPEDDVSIGKLRYEGYKKALSGHGIAYNERLVRRMKEDIDSYSMENGYTVTKELLESEEEFTAIFTLSDSMAIGACKAIFEAGKRVPEDYSVAGYDGLDISFYYNPSITTIKQPVVEIAEASIKILFDLINKKVNHAHQIFPAELIVRESTRSIL</sequence>
<dbReference type="InterPro" id="IPR010982">
    <property type="entry name" value="Lambda_DNA-bd_dom_sf"/>
</dbReference>
<dbReference type="Pfam" id="PF13377">
    <property type="entry name" value="Peripla_BP_3"/>
    <property type="match status" value="1"/>
</dbReference>
<dbReference type="InterPro" id="IPR046335">
    <property type="entry name" value="LacI/GalR-like_sensor"/>
</dbReference>
<dbReference type="Proteomes" id="UP000838749">
    <property type="component" value="Unassembled WGS sequence"/>
</dbReference>
<name>A0ABM9B9Y0_9BACL</name>
<dbReference type="PANTHER" id="PTHR30146:SF109">
    <property type="entry name" value="HTH-TYPE TRANSCRIPTIONAL REGULATOR GALS"/>
    <property type="match status" value="1"/>
</dbReference>
<dbReference type="PROSITE" id="PS50932">
    <property type="entry name" value="HTH_LACI_2"/>
    <property type="match status" value="1"/>
</dbReference>
<evidence type="ECO:0000256" key="3">
    <source>
        <dbReference type="ARBA" id="ARBA00023163"/>
    </source>
</evidence>
<reference evidence="5" key="1">
    <citation type="submission" date="2021-12" db="EMBL/GenBank/DDBJ databases">
        <authorList>
            <person name="Criscuolo A."/>
        </authorList>
    </citation>
    <scope>NUCLEOTIDE SEQUENCE</scope>
    <source>
        <strain evidence="5">CIP111894</strain>
    </source>
</reference>
<dbReference type="PANTHER" id="PTHR30146">
    <property type="entry name" value="LACI-RELATED TRANSCRIPTIONAL REPRESSOR"/>
    <property type="match status" value="1"/>
</dbReference>
<dbReference type="SUPFAM" id="SSF47413">
    <property type="entry name" value="lambda repressor-like DNA-binding domains"/>
    <property type="match status" value="1"/>
</dbReference>
<dbReference type="InterPro" id="IPR000843">
    <property type="entry name" value="HTH_LacI"/>
</dbReference>
<feature type="domain" description="HTH lacI-type" evidence="4">
    <location>
        <begin position="25"/>
        <end position="79"/>
    </location>
</feature>
<evidence type="ECO:0000256" key="2">
    <source>
        <dbReference type="ARBA" id="ARBA00023125"/>
    </source>
</evidence>
<accession>A0ABM9B9Y0</accession>
<dbReference type="CDD" id="cd01392">
    <property type="entry name" value="HTH_LacI"/>
    <property type="match status" value="1"/>
</dbReference>
<dbReference type="Gene3D" id="1.10.260.40">
    <property type="entry name" value="lambda repressor-like DNA-binding domains"/>
    <property type="match status" value="1"/>
</dbReference>
<gene>
    <name evidence="5" type="primary">cytR_2</name>
    <name evidence="5" type="ORF">PAECIP111894_01644</name>
</gene>
<evidence type="ECO:0000259" key="4">
    <source>
        <dbReference type="PROSITE" id="PS50932"/>
    </source>
</evidence>
<dbReference type="Pfam" id="PF00356">
    <property type="entry name" value="LacI"/>
    <property type="match status" value="1"/>
</dbReference>
<keyword evidence="6" id="KW-1185">Reference proteome</keyword>
<dbReference type="SMART" id="SM00354">
    <property type="entry name" value="HTH_LACI"/>
    <property type="match status" value="1"/>
</dbReference>
<protein>
    <submittedName>
        <fullName evidence="5">HTH-type transcriptional repressor CytR</fullName>
    </submittedName>
</protein>
<keyword evidence="1" id="KW-0805">Transcription regulation</keyword>
<proteinExistence type="predicted"/>